<organism evidence="1">
    <name type="scientific">Zea mays</name>
    <name type="common">Maize</name>
    <dbReference type="NCBI Taxonomy" id="4577"/>
    <lineage>
        <taxon>Eukaryota</taxon>
        <taxon>Viridiplantae</taxon>
        <taxon>Streptophyta</taxon>
        <taxon>Embryophyta</taxon>
        <taxon>Tracheophyta</taxon>
        <taxon>Spermatophyta</taxon>
        <taxon>Magnoliopsida</taxon>
        <taxon>Liliopsida</taxon>
        <taxon>Poales</taxon>
        <taxon>Poaceae</taxon>
        <taxon>PACMAD clade</taxon>
        <taxon>Panicoideae</taxon>
        <taxon>Andropogonodae</taxon>
        <taxon>Andropogoneae</taxon>
        <taxon>Tripsacinae</taxon>
        <taxon>Zea</taxon>
    </lineage>
</organism>
<dbReference type="FunCoup" id="A0A1D6LFI0">
    <property type="interactions" value="3"/>
</dbReference>
<evidence type="ECO:0000313" key="1">
    <source>
        <dbReference type="EMBL" id="AQK78699.1"/>
    </source>
</evidence>
<proteinExistence type="predicted"/>
<dbReference type="AlphaFoldDB" id="A0A1D6LFI0"/>
<dbReference type="IntAct" id="A0A1D6LFI0">
    <property type="interactions" value="1"/>
</dbReference>
<name>A0A1D6LFI0_MAIZE</name>
<dbReference type="EMBL" id="CM000782">
    <property type="protein sequence ID" value="AQK78699.1"/>
    <property type="molecule type" value="Genomic_DNA"/>
</dbReference>
<accession>A0A1D6LFI0</accession>
<gene>
    <name evidence="1" type="ORF">ZEAMMB73_Zm00001d035343</name>
</gene>
<dbReference type="ExpressionAtlas" id="A0A1D6LFI0">
    <property type="expression patterns" value="baseline and differential"/>
</dbReference>
<dbReference type="InParanoid" id="A0A1D6LFI0"/>
<dbReference type="PANTHER" id="PTHR33491">
    <property type="entry name" value="OSJNBA0016N04.9 PROTEIN"/>
    <property type="match status" value="1"/>
</dbReference>
<reference evidence="1" key="1">
    <citation type="submission" date="2015-12" db="EMBL/GenBank/DDBJ databases">
        <title>Update maize B73 reference genome by single molecule sequencing technologies.</title>
        <authorList>
            <consortium name="Maize Genome Sequencing Project"/>
            <person name="Ware D."/>
        </authorList>
    </citation>
    <scope>NUCLEOTIDE SEQUENCE</scope>
    <source>
        <tissue evidence="1">Seedling</tissue>
    </source>
</reference>
<sequence>MMTSHSSVLVAGLVCLSAAVVVPMPWLAAGESSIGGAECKRSCGGVEILSISPEQGEAKVLLPISSYCYDSASRTMVADEWHWSLGANYRFSSTANKFTVVGCRALAYIGDTRKKRNNVAENNYLTGCVSTCFNRTISLNTCSGMGCCQTVIPNGPPYFHVWFDAGFMDISGIDGGADLFGRCSFAVLMDSSNFTSWTSSSSNISSPEFVNNVSSLLQFFNSSRGGKAPVVLDWSIGEDDCKNPAGYACRSVNSFCSSAASGRGYICKCNQGFDGNPYLPNGCQGVRA</sequence>
<protein>
    <submittedName>
        <fullName evidence="1">OSJNBa0016N04.12-like protein</fullName>
    </submittedName>
</protein>